<evidence type="ECO:0000313" key="2">
    <source>
        <dbReference type="Proteomes" id="UP001372338"/>
    </source>
</evidence>
<dbReference type="AlphaFoldDB" id="A0AAN9P3C6"/>
<sequence length="106" mass="12067">MQLALSSRREAVRSAFKEAVKLLYKRDLQSHIQTRYKTCQREDGIESFLKQSVKVTSYEEEALRTMKAFWLPSATPEASVKVEAPSTSTVCPEGNEKLKLKTLFPV</sequence>
<keyword evidence="2" id="KW-1185">Reference proteome</keyword>
<gene>
    <name evidence="1" type="ORF">RIF29_13627</name>
</gene>
<comment type="caution">
    <text evidence="1">The sequence shown here is derived from an EMBL/GenBank/DDBJ whole genome shotgun (WGS) entry which is preliminary data.</text>
</comment>
<name>A0AAN9P3C6_CROPI</name>
<dbReference type="EMBL" id="JAYWIO010000002">
    <property type="protein sequence ID" value="KAK7283879.1"/>
    <property type="molecule type" value="Genomic_DNA"/>
</dbReference>
<organism evidence="1 2">
    <name type="scientific">Crotalaria pallida</name>
    <name type="common">Smooth rattlebox</name>
    <name type="synonym">Crotalaria striata</name>
    <dbReference type="NCBI Taxonomy" id="3830"/>
    <lineage>
        <taxon>Eukaryota</taxon>
        <taxon>Viridiplantae</taxon>
        <taxon>Streptophyta</taxon>
        <taxon>Embryophyta</taxon>
        <taxon>Tracheophyta</taxon>
        <taxon>Spermatophyta</taxon>
        <taxon>Magnoliopsida</taxon>
        <taxon>eudicotyledons</taxon>
        <taxon>Gunneridae</taxon>
        <taxon>Pentapetalae</taxon>
        <taxon>rosids</taxon>
        <taxon>fabids</taxon>
        <taxon>Fabales</taxon>
        <taxon>Fabaceae</taxon>
        <taxon>Papilionoideae</taxon>
        <taxon>50 kb inversion clade</taxon>
        <taxon>genistoids sensu lato</taxon>
        <taxon>core genistoids</taxon>
        <taxon>Crotalarieae</taxon>
        <taxon>Crotalaria</taxon>
    </lineage>
</organism>
<reference evidence="1 2" key="1">
    <citation type="submission" date="2024-01" db="EMBL/GenBank/DDBJ databases">
        <title>The genomes of 5 underutilized Papilionoideae crops provide insights into root nodulation and disease resistanc.</title>
        <authorList>
            <person name="Yuan L."/>
        </authorList>
    </citation>
    <scope>NUCLEOTIDE SEQUENCE [LARGE SCALE GENOMIC DNA]</scope>
    <source>
        <strain evidence="1">ZHUSHIDOU_FW_LH</strain>
        <tissue evidence="1">Leaf</tissue>
    </source>
</reference>
<protein>
    <submittedName>
        <fullName evidence="1">Uncharacterized protein</fullName>
    </submittedName>
</protein>
<proteinExistence type="predicted"/>
<dbReference type="Proteomes" id="UP001372338">
    <property type="component" value="Unassembled WGS sequence"/>
</dbReference>
<evidence type="ECO:0000313" key="1">
    <source>
        <dbReference type="EMBL" id="KAK7283879.1"/>
    </source>
</evidence>
<accession>A0AAN9P3C6</accession>